<gene>
    <name evidence="1" type="ORF">LTS18_006815</name>
</gene>
<dbReference type="EMBL" id="JAWDJW010001672">
    <property type="protein sequence ID" value="KAK3078712.1"/>
    <property type="molecule type" value="Genomic_DNA"/>
</dbReference>
<keyword evidence="2" id="KW-1185">Reference proteome</keyword>
<organism evidence="1 2">
    <name type="scientific">Coniosporium uncinatum</name>
    <dbReference type="NCBI Taxonomy" id="93489"/>
    <lineage>
        <taxon>Eukaryota</taxon>
        <taxon>Fungi</taxon>
        <taxon>Dikarya</taxon>
        <taxon>Ascomycota</taxon>
        <taxon>Pezizomycotina</taxon>
        <taxon>Dothideomycetes</taxon>
        <taxon>Dothideomycetes incertae sedis</taxon>
        <taxon>Coniosporium</taxon>
    </lineage>
</organism>
<dbReference type="Proteomes" id="UP001186974">
    <property type="component" value="Unassembled WGS sequence"/>
</dbReference>
<accession>A0ACC3DQ27</accession>
<proteinExistence type="predicted"/>
<name>A0ACC3DQ27_9PEZI</name>
<evidence type="ECO:0000313" key="1">
    <source>
        <dbReference type="EMBL" id="KAK3078712.1"/>
    </source>
</evidence>
<sequence length="133" mass="14839">MALAAARIDRTSIDQAHRKSVAALSPPSSPTFRAQGGSSIATHDFLSPSSAAAPTFPQKRATRIQFDRIESFVQSNREEDEATTETPENYILRQSHDDSTLKLRPRSMSHHLESTKVPSRRWLKIQAAILRSL</sequence>
<feature type="non-terminal residue" evidence="1">
    <location>
        <position position="133"/>
    </location>
</feature>
<protein>
    <submittedName>
        <fullName evidence="1">Uncharacterized protein</fullName>
    </submittedName>
</protein>
<comment type="caution">
    <text evidence="1">The sequence shown here is derived from an EMBL/GenBank/DDBJ whole genome shotgun (WGS) entry which is preliminary data.</text>
</comment>
<reference evidence="1" key="1">
    <citation type="submission" date="2024-09" db="EMBL/GenBank/DDBJ databases">
        <title>Black Yeasts Isolated from many extreme environments.</title>
        <authorList>
            <person name="Coleine C."/>
            <person name="Stajich J.E."/>
            <person name="Selbmann L."/>
        </authorList>
    </citation>
    <scope>NUCLEOTIDE SEQUENCE</scope>
    <source>
        <strain evidence="1">CCFEE 5737</strain>
    </source>
</reference>
<evidence type="ECO:0000313" key="2">
    <source>
        <dbReference type="Proteomes" id="UP001186974"/>
    </source>
</evidence>